<evidence type="ECO:0000313" key="17">
    <source>
        <dbReference type="RefSeq" id="XP_018324990.1"/>
    </source>
</evidence>
<comment type="function">
    <text evidence="2">May be involved in the metabolism of insect hormones and in the breakdown of synthetic insecticides.</text>
</comment>
<accession>A0A1W4WY51</accession>
<dbReference type="CDD" id="cd20628">
    <property type="entry name" value="CYP4"/>
    <property type="match status" value="1"/>
</dbReference>
<keyword evidence="7 14" id="KW-0479">Metal-binding</keyword>
<dbReference type="PROSITE" id="PS00086">
    <property type="entry name" value="CYTOCHROME_P450"/>
    <property type="match status" value="1"/>
</dbReference>
<dbReference type="InterPro" id="IPR001128">
    <property type="entry name" value="Cyt_P450"/>
</dbReference>
<evidence type="ECO:0000256" key="9">
    <source>
        <dbReference type="ARBA" id="ARBA00022848"/>
    </source>
</evidence>
<dbReference type="OrthoDB" id="1470350at2759"/>
<sequence length="508" mass="59632">MYNFNSEMVLLYLAILVGFKYIYNKVYRRMRAFWTILLIPGPRSMYVFGNLFDLLDTPENIWMKLRKFGKEFYPIYRIFSFHLTAVNLLSPEDIEIVLSSPVNINKGFSYFMLHKWLETGLLTSEGQKWQTRRKILTPAFHFNILRSFSNIFVKETEELVKELNLECSKPYTNVVPLIYRFTLKAIAETAMGTKMNNDNQDEKEYIKNIHRMGNISMNRLLRPWLFPQIFYSLTELYRMERAAVKALHDFTTRVIRKRLKEFRLSSSVVKEEQPSDECYGGKTRLAMLDLLIKTMTEEGNIDEHGIREEVDTFMFEGHDTTATSLCFSLMLLACHQEIQNKVREEVLEAFGNANNEITFKDLQGLSYMEMFIKESLRLYPSVPFISRRLVEPVTTPSGYYLPRDTEVNVHIMDLHLNEKLWPDPYRFDPDRFLPEATKHRHPFAYIPFSAGPRNCIGQKFAMLEMKALLAGVVRSFRLTAVDTPDSLIHVVDLVNRTKNEIKVKFERL</sequence>
<dbReference type="PRINTS" id="PR00385">
    <property type="entry name" value="P450"/>
</dbReference>
<keyword evidence="11 14" id="KW-0408">Iron</keyword>
<dbReference type="InParanoid" id="A0A1W4WY51"/>
<dbReference type="InterPro" id="IPR017972">
    <property type="entry name" value="Cyt_P450_CS"/>
</dbReference>
<dbReference type="AlphaFoldDB" id="A0A1W4WY51"/>
<comment type="similarity">
    <text evidence="5 15">Belongs to the cytochrome P450 family.</text>
</comment>
<keyword evidence="12 15" id="KW-0503">Monooxygenase</keyword>
<evidence type="ECO:0000256" key="5">
    <source>
        <dbReference type="ARBA" id="ARBA00010617"/>
    </source>
</evidence>
<keyword evidence="10 15" id="KW-0560">Oxidoreductase</keyword>
<dbReference type="GO" id="GO:0004497">
    <property type="term" value="F:monooxygenase activity"/>
    <property type="evidence" value="ECO:0007669"/>
    <property type="project" value="UniProtKB-KW"/>
</dbReference>
<dbReference type="GeneID" id="108736883"/>
<dbReference type="Pfam" id="PF00067">
    <property type="entry name" value="p450"/>
    <property type="match status" value="1"/>
</dbReference>
<comment type="cofactor">
    <cofactor evidence="1 14">
        <name>heme</name>
        <dbReference type="ChEBI" id="CHEBI:30413"/>
    </cofactor>
</comment>
<dbReference type="SUPFAM" id="SSF48264">
    <property type="entry name" value="Cytochrome P450"/>
    <property type="match status" value="1"/>
</dbReference>
<dbReference type="InterPro" id="IPR036396">
    <property type="entry name" value="Cyt_P450_sf"/>
</dbReference>
<dbReference type="STRING" id="224129.A0A1W4WY51"/>
<name>A0A1W4WY51_AGRPL</name>
<evidence type="ECO:0000256" key="1">
    <source>
        <dbReference type="ARBA" id="ARBA00001971"/>
    </source>
</evidence>
<evidence type="ECO:0000256" key="7">
    <source>
        <dbReference type="ARBA" id="ARBA00022723"/>
    </source>
</evidence>
<dbReference type="GO" id="GO:0020037">
    <property type="term" value="F:heme binding"/>
    <property type="evidence" value="ECO:0007669"/>
    <property type="project" value="InterPro"/>
</dbReference>
<keyword evidence="13" id="KW-0472">Membrane</keyword>
<dbReference type="Proteomes" id="UP000192223">
    <property type="component" value="Unplaced"/>
</dbReference>
<keyword evidence="9" id="KW-0492">Microsome</keyword>
<evidence type="ECO:0000256" key="10">
    <source>
        <dbReference type="ARBA" id="ARBA00023002"/>
    </source>
</evidence>
<comment type="subcellular location">
    <subcellularLocation>
        <location evidence="4">Endoplasmic reticulum membrane</location>
        <topology evidence="4">Peripheral membrane protein</topology>
    </subcellularLocation>
    <subcellularLocation>
        <location evidence="3">Microsome membrane</location>
        <topology evidence="3">Peripheral membrane protein</topology>
    </subcellularLocation>
</comment>
<dbReference type="PRINTS" id="PR00463">
    <property type="entry name" value="EP450I"/>
</dbReference>
<evidence type="ECO:0000256" key="6">
    <source>
        <dbReference type="ARBA" id="ARBA00022617"/>
    </source>
</evidence>
<dbReference type="Gene3D" id="1.10.630.10">
    <property type="entry name" value="Cytochrome P450"/>
    <property type="match status" value="1"/>
</dbReference>
<dbReference type="InterPro" id="IPR002401">
    <property type="entry name" value="Cyt_P450_E_grp-I"/>
</dbReference>
<dbReference type="RefSeq" id="XP_018324990.1">
    <property type="nucleotide sequence ID" value="XM_018469488.1"/>
</dbReference>
<evidence type="ECO:0000256" key="15">
    <source>
        <dbReference type="RuleBase" id="RU000461"/>
    </source>
</evidence>
<evidence type="ECO:0000256" key="11">
    <source>
        <dbReference type="ARBA" id="ARBA00023004"/>
    </source>
</evidence>
<organism evidence="16 17">
    <name type="scientific">Agrilus planipennis</name>
    <name type="common">Emerald ash borer</name>
    <name type="synonym">Agrilus marcopoli</name>
    <dbReference type="NCBI Taxonomy" id="224129"/>
    <lineage>
        <taxon>Eukaryota</taxon>
        <taxon>Metazoa</taxon>
        <taxon>Ecdysozoa</taxon>
        <taxon>Arthropoda</taxon>
        <taxon>Hexapoda</taxon>
        <taxon>Insecta</taxon>
        <taxon>Pterygota</taxon>
        <taxon>Neoptera</taxon>
        <taxon>Endopterygota</taxon>
        <taxon>Coleoptera</taxon>
        <taxon>Polyphaga</taxon>
        <taxon>Elateriformia</taxon>
        <taxon>Buprestoidea</taxon>
        <taxon>Buprestidae</taxon>
        <taxon>Agrilinae</taxon>
        <taxon>Agrilus</taxon>
    </lineage>
</organism>
<dbReference type="GO" id="GO:0016705">
    <property type="term" value="F:oxidoreductase activity, acting on paired donors, with incorporation or reduction of molecular oxygen"/>
    <property type="evidence" value="ECO:0007669"/>
    <property type="project" value="InterPro"/>
</dbReference>
<proteinExistence type="inferred from homology"/>
<protein>
    <submittedName>
        <fullName evidence="17">Cytochrome P450 4C1-like isoform X1</fullName>
    </submittedName>
</protein>
<dbReference type="KEGG" id="apln:108736883"/>
<keyword evidence="16" id="KW-1185">Reference proteome</keyword>
<evidence type="ECO:0000256" key="13">
    <source>
        <dbReference type="ARBA" id="ARBA00023136"/>
    </source>
</evidence>
<dbReference type="GO" id="GO:0005506">
    <property type="term" value="F:iron ion binding"/>
    <property type="evidence" value="ECO:0007669"/>
    <property type="project" value="InterPro"/>
</dbReference>
<feature type="binding site" description="axial binding residue" evidence="14">
    <location>
        <position position="455"/>
    </location>
    <ligand>
        <name>heme</name>
        <dbReference type="ChEBI" id="CHEBI:30413"/>
    </ligand>
    <ligandPart>
        <name>Fe</name>
        <dbReference type="ChEBI" id="CHEBI:18248"/>
    </ligandPart>
</feature>
<evidence type="ECO:0000256" key="4">
    <source>
        <dbReference type="ARBA" id="ARBA00004406"/>
    </source>
</evidence>
<evidence type="ECO:0000256" key="14">
    <source>
        <dbReference type="PIRSR" id="PIRSR602401-1"/>
    </source>
</evidence>
<dbReference type="GO" id="GO:0005789">
    <property type="term" value="C:endoplasmic reticulum membrane"/>
    <property type="evidence" value="ECO:0007669"/>
    <property type="project" value="UniProtKB-SubCell"/>
</dbReference>
<keyword evidence="8" id="KW-0256">Endoplasmic reticulum</keyword>
<dbReference type="PANTHER" id="PTHR24291">
    <property type="entry name" value="CYTOCHROME P450 FAMILY 4"/>
    <property type="match status" value="1"/>
</dbReference>
<evidence type="ECO:0000256" key="3">
    <source>
        <dbReference type="ARBA" id="ARBA00004174"/>
    </source>
</evidence>
<gene>
    <name evidence="17" type="primary">LOC108736883</name>
</gene>
<keyword evidence="6 14" id="KW-0349">Heme</keyword>
<evidence type="ECO:0000313" key="16">
    <source>
        <dbReference type="Proteomes" id="UP000192223"/>
    </source>
</evidence>
<dbReference type="InterPro" id="IPR050196">
    <property type="entry name" value="Cytochrome_P450_Monoox"/>
</dbReference>
<evidence type="ECO:0000256" key="2">
    <source>
        <dbReference type="ARBA" id="ARBA00003690"/>
    </source>
</evidence>
<evidence type="ECO:0000256" key="12">
    <source>
        <dbReference type="ARBA" id="ARBA00023033"/>
    </source>
</evidence>
<reference evidence="17" key="1">
    <citation type="submission" date="2025-08" db="UniProtKB">
        <authorList>
            <consortium name="RefSeq"/>
        </authorList>
    </citation>
    <scope>IDENTIFICATION</scope>
    <source>
        <tissue evidence="17">Entire body</tissue>
    </source>
</reference>
<evidence type="ECO:0000256" key="8">
    <source>
        <dbReference type="ARBA" id="ARBA00022824"/>
    </source>
</evidence>
<dbReference type="PANTHER" id="PTHR24291:SF189">
    <property type="entry name" value="CYTOCHROME P450 4C3-RELATED"/>
    <property type="match status" value="1"/>
</dbReference>